<reference evidence="2 3" key="1">
    <citation type="journal article" date="2009" name="Nature">
        <title>The Sorghum bicolor genome and the diversification of grasses.</title>
        <authorList>
            <person name="Paterson A.H."/>
            <person name="Bowers J.E."/>
            <person name="Bruggmann R."/>
            <person name="Dubchak I."/>
            <person name="Grimwood J."/>
            <person name="Gundlach H."/>
            <person name="Haberer G."/>
            <person name="Hellsten U."/>
            <person name="Mitros T."/>
            <person name="Poliakov A."/>
            <person name="Schmutz J."/>
            <person name="Spannagl M."/>
            <person name="Tang H."/>
            <person name="Wang X."/>
            <person name="Wicker T."/>
            <person name="Bharti A.K."/>
            <person name="Chapman J."/>
            <person name="Feltus F.A."/>
            <person name="Gowik U."/>
            <person name="Grigoriev I.V."/>
            <person name="Lyons E."/>
            <person name="Maher C.A."/>
            <person name="Martis M."/>
            <person name="Narechania A."/>
            <person name="Otillar R.P."/>
            <person name="Penning B.W."/>
            <person name="Salamov A.A."/>
            <person name="Wang Y."/>
            <person name="Zhang L."/>
            <person name="Carpita N.C."/>
            <person name="Freeling M."/>
            <person name="Gingle A.R."/>
            <person name="Hash C.T."/>
            <person name="Keller B."/>
            <person name="Klein P."/>
            <person name="Kresovich S."/>
            <person name="McCann M.C."/>
            <person name="Ming R."/>
            <person name="Peterson D.G."/>
            <person name="Mehboob-ur-Rahman"/>
            <person name="Ware D."/>
            <person name="Westhoff P."/>
            <person name="Mayer K.F."/>
            <person name="Messing J."/>
            <person name="Rokhsar D.S."/>
        </authorList>
    </citation>
    <scope>NUCLEOTIDE SEQUENCE [LARGE SCALE GENOMIC DNA]</scope>
    <source>
        <strain evidence="3">cv. BTx623</strain>
    </source>
</reference>
<gene>
    <name evidence="2" type="ORF">SORBI_3006G048201</name>
</gene>
<accession>A0A1Z5RCA0</accession>
<sequence length="236" mass="27699">MSYVPQPAYFHSYSSWGRFDQEAHVPSYFNPQYVEYAAPRHSKRSSYYKDRSDQNRSRAQPKKKVVKQVYHVKYDGQKKESSDLNLTIEKPITLLKNLAVDGKQKDLSLSKTEIKSICSIGLPKWQEKKLQKLSAEKLKEKGVAWIPKGSIQTRKDDFQASGATKTKKRKRFKKELPSWRFAPNHQNQRSWHHPYSLPMLMWNSSPDMHSYHSTSYLGPWYRSLCYGGLPNYFAYH</sequence>
<evidence type="ECO:0000313" key="3">
    <source>
        <dbReference type="Proteomes" id="UP000000768"/>
    </source>
</evidence>
<dbReference type="EMBL" id="CM000765">
    <property type="protein sequence ID" value="OQU81372.1"/>
    <property type="molecule type" value="Genomic_DNA"/>
</dbReference>
<organism evidence="2 3">
    <name type="scientific">Sorghum bicolor</name>
    <name type="common">Sorghum</name>
    <name type="synonym">Sorghum vulgare</name>
    <dbReference type="NCBI Taxonomy" id="4558"/>
    <lineage>
        <taxon>Eukaryota</taxon>
        <taxon>Viridiplantae</taxon>
        <taxon>Streptophyta</taxon>
        <taxon>Embryophyta</taxon>
        <taxon>Tracheophyta</taxon>
        <taxon>Spermatophyta</taxon>
        <taxon>Magnoliopsida</taxon>
        <taxon>Liliopsida</taxon>
        <taxon>Poales</taxon>
        <taxon>Poaceae</taxon>
        <taxon>PACMAD clade</taxon>
        <taxon>Panicoideae</taxon>
        <taxon>Andropogonodae</taxon>
        <taxon>Andropogoneae</taxon>
        <taxon>Sorghinae</taxon>
        <taxon>Sorghum</taxon>
    </lineage>
</organism>
<keyword evidence="3" id="KW-1185">Reference proteome</keyword>
<evidence type="ECO:0000313" key="2">
    <source>
        <dbReference type="EMBL" id="OQU81372.1"/>
    </source>
</evidence>
<dbReference type="OMA" id="LMWNSSP"/>
<reference evidence="3" key="2">
    <citation type="journal article" date="2018" name="Plant J.">
        <title>The Sorghum bicolor reference genome: improved assembly, gene annotations, a transcriptome atlas, and signatures of genome organization.</title>
        <authorList>
            <person name="McCormick R.F."/>
            <person name="Truong S.K."/>
            <person name="Sreedasyam A."/>
            <person name="Jenkins J."/>
            <person name="Shu S."/>
            <person name="Sims D."/>
            <person name="Kennedy M."/>
            <person name="Amirebrahimi M."/>
            <person name="Weers B.D."/>
            <person name="McKinley B."/>
            <person name="Mattison A."/>
            <person name="Morishige D.T."/>
            <person name="Grimwood J."/>
            <person name="Schmutz J."/>
            <person name="Mullet J.E."/>
        </authorList>
    </citation>
    <scope>NUCLEOTIDE SEQUENCE [LARGE SCALE GENOMIC DNA]</scope>
    <source>
        <strain evidence="3">cv. BTx623</strain>
    </source>
</reference>
<name>A0A1Z5RCA0_SORBI</name>
<dbReference type="Proteomes" id="UP000000768">
    <property type="component" value="Chromosome 6"/>
</dbReference>
<dbReference type="InParanoid" id="A0A1Z5RCA0"/>
<evidence type="ECO:0000256" key="1">
    <source>
        <dbReference type="SAM" id="MobiDB-lite"/>
    </source>
</evidence>
<dbReference type="AlphaFoldDB" id="A0A1Z5RCA0"/>
<protein>
    <submittedName>
        <fullName evidence="2">Uncharacterized protein</fullName>
    </submittedName>
</protein>
<feature type="compositionally biased region" description="Basic and acidic residues" evidence="1">
    <location>
        <begin position="47"/>
        <end position="56"/>
    </location>
</feature>
<dbReference type="Gramene" id="OQU81372">
    <property type="protein sequence ID" value="OQU81372"/>
    <property type="gene ID" value="SORBI_3006G048201"/>
</dbReference>
<feature type="region of interest" description="Disordered" evidence="1">
    <location>
        <begin position="41"/>
        <end position="63"/>
    </location>
</feature>
<proteinExistence type="predicted"/>